<dbReference type="Gene3D" id="1.20.1600.10">
    <property type="entry name" value="Outer membrane efflux proteins (OEP)"/>
    <property type="match status" value="2"/>
</dbReference>
<evidence type="ECO:0000256" key="8">
    <source>
        <dbReference type="SAM" id="Coils"/>
    </source>
</evidence>
<keyword evidence="10" id="KW-1185">Reference proteome</keyword>
<evidence type="ECO:0000256" key="3">
    <source>
        <dbReference type="ARBA" id="ARBA00022448"/>
    </source>
</evidence>
<feature type="coiled-coil region" evidence="8">
    <location>
        <begin position="233"/>
        <end position="260"/>
    </location>
</feature>
<dbReference type="GO" id="GO:1990281">
    <property type="term" value="C:efflux pump complex"/>
    <property type="evidence" value="ECO:0007669"/>
    <property type="project" value="TreeGrafter"/>
</dbReference>
<dbReference type="GO" id="GO:0015562">
    <property type="term" value="F:efflux transmembrane transporter activity"/>
    <property type="evidence" value="ECO:0007669"/>
    <property type="project" value="InterPro"/>
</dbReference>
<keyword evidence="4" id="KW-1134">Transmembrane beta strand</keyword>
<dbReference type="GO" id="GO:0009279">
    <property type="term" value="C:cell outer membrane"/>
    <property type="evidence" value="ECO:0007669"/>
    <property type="project" value="UniProtKB-SubCell"/>
</dbReference>
<dbReference type="RefSeq" id="WP_041505229.1">
    <property type="nucleotide sequence ID" value="NZ_JPIU01000039.1"/>
</dbReference>
<organism evidence="9 10">
    <name type="scientific">Sanguibacteroides justesenii</name>
    <dbReference type="NCBI Taxonomy" id="1547597"/>
    <lineage>
        <taxon>Bacteria</taxon>
        <taxon>Pseudomonadati</taxon>
        <taxon>Bacteroidota</taxon>
        <taxon>Bacteroidia</taxon>
        <taxon>Bacteroidales</taxon>
        <taxon>Porphyromonadaceae</taxon>
        <taxon>Sanguibacteroides</taxon>
    </lineage>
</organism>
<keyword evidence="5" id="KW-0812">Transmembrane</keyword>
<dbReference type="AlphaFoldDB" id="A0A0C3R4L6"/>
<evidence type="ECO:0000256" key="4">
    <source>
        <dbReference type="ARBA" id="ARBA00022452"/>
    </source>
</evidence>
<dbReference type="EMBL" id="JPIU01000039">
    <property type="protein sequence ID" value="KIO44395.1"/>
    <property type="molecule type" value="Genomic_DNA"/>
</dbReference>
<dbReference type="Proteomes" id="UP000031980">
    <property type="component" value="Unassembled WGS sequence"/>
</dbReference>
<dbReference type="InterPro" id="IPR051906">
    <property type="entry name" value="TolC-like"/>
</dbReference>
<evidence type="ECO:0000256" key="7">
    <source>
        <dbReference type="ARBA" id="ARBA00023237"/>
    </source>
</evidence>
<keyword evidence="6" id="KW-0472">Membrane</keyword>
<comment type="similarity">
    <text evidence="2">Belongs to the outer membrane factor (OMF) (TC 1.B.17) family.</text>
</comment>
<dbReference type="InterPro" id="IPR003423">
    <property type="entry name" value="OMP_efflux"/>
</dbReference>
<name>A0A0C3R4L6_9PORP</name>
<protein>
    <submittedName>
        <fullName evidence="9">Transporter</fullName>
    </submittedName>
</protein>
<accession>A0A0C3R4L6</accession>
<proteinExistence type="inferred from homology"/>
<reference evidence="9 10" key="1">
    <citation type="submission" date="2014-07" db="EMBL/GenBank/DDBJ databases">
        <title>Porphyromonadaceae bacterium OUH 308042 = ATCC BAA-2681 = DSM 28342 draft genome.</title>
        <authorList>
            <person name="Sydenham T.V."/>
            <person name="Hasman H."/>
            <person name="Justensen U.S."/>
        </authorList>
    </citation>
    <scope>NUCLEOTIDE SEQUENCE [LARGE SCALE GENOMIC DNA]</scope>
    <source>
        <strain evidence="9 10">OUH 308042</strain>
    </source>
</reference>
<evidence type="ECO:0000256" key="1">
    <source>
        <dbReference type="ARBA" id="ARBA00004442"/>
    </source>
</evidence>
<keyword evidence="8" id="KW-0175">Coiled coil</keyword>
<gene>
    <name evidence="9" type="ORF">BA92_09335</name>
</gene>
<keyword evidence="7" id="KW-0998">Cell outer membrane</keyword>
<evidence type="ECO:0000256" key="2">
    <source>
        <dbReference type="ARBA" id="ARBA00007613"/>
    </source>
</evidence>
<evidence type="ECO:0000256" key="5">
    <source>
        <dbReference type="ARBA" id="ARBA00022692"/>
    </source>
</evidence>
<dbReference type="Pfam" id="PF02321">
    <property type="entry name" value="OEP"/>
    <property type="match status" value="2"/>
</dbReference>
<dbReference type="PANTHER" id="PTHR30026">
    <property type="entry name" value="OUTER MEMBRANE PROTEIN TOLC"/>
    <property type="match status" value="1"/>
</dbReference>
<sequence length="492" mass="56372">MKKITALLLLTIGLTGWLSQRVSAQEVQVLTLEKALEIAYKNSPTLIKSKIKLQQDELSLVRQKAMLKSKFSLNLSPFSYSRQNLYDNYNSSYYTQKTMSSNGSFSIDQPIIWTGGTISLTERLNWQDANNQSRGGKNTSFNNDLSLTLTQPIFKYNELKMQLKEIEYQLEESKISDAITQLNIETSVTNDFYSVYKSYKSLLNQQESYKKVKESYELTKALVEQDNRPKVELLEAETALDEAEINLANAEIDYANTKDNFKKLLGLPLDEDISVLPKTEFDSVHVNTDLAIKYALDQRMEIRQRNIAIEKGLLNLIKIKAEDKFSGEISATVGLWNNSSNFTGAFQNLQDKQDINLNVSIPIFDWGARKASIRSTELSNESSEIELDEEKKGIIIQIRQICRSLPQLYKEISIAKKRADNAAIIYDINYEKYQSGQISNKDLQDYQNKLTSAKESYTNTIIQYKQKLLELKINTLWDFENNSSYLPVDLLK</sequence>
<evidence type="ECO:0000256" key="6">
    <source>
        <dbReference type="ARBA" id="ARBA00023136"/>
    </source>
</evidence>
<comment type="subcellular location">
    <subcellularLocation>
        <location evidence="1">Cell outer membrane</location>
    </subcellularLocation>
</comment>
<dbReference type="SUPFAM" id="SSF56954">
    <property type="entry name" value="Outer membrane efflux proteins (OEP)"/>
    <property type="match status" value="1"/>
</dbReference>
<comment type="caution">
    <text evidence="9">The sequence shown here is derived from an EMBL/GenBank/DDBJ whole genome shotgun (WGS) entry which is preliminary data.</text>
</comment>
<keyword evidence="3" id="KW-0813">Transport</keyword>
<evidence type="ECO:0000313" key="9">
    <source>
        <dbReference type="EMBL" id="KIO44395.1"/>
    </source>
</evidence>
<dbReference type="PANTHER" id="PTHR30026:SF20">
    <property type="entry name" value="OUTER MEMBRANE PROTEIN TOLC"/>
    <property type="match status" value="1"/>
</dbReference>
<evidence type="ECO:0000313" key="10">
    <source>
        <dbReference type="Proteomes" id="UP000031980"/>
    </source>
</evidence>
<dbReference type="GO" id="GO:0015288">
    <property type="term" value="F:porin activity"/>
    <property type="evidence" value="ECO:0007669"/>
    <property type="project" value="TreeGrafter"/>
</dbReference>